<proteinExistence type="predicted"/>
<feature type="repeat" description="TPR" evidence="3">
    <location>
        <begin position="497"/>
        <end position="530"/>
    </location>
</feature>
<evidence type="ECO:0000313" key="5">
    <source>
        <dbReference type="EMBL" id="SFC82177.1"/>
    </source>
</evidence>
<dbReference type="EMBL" id="FOLY01000006">
    <property type="protein sequence ID" value="SFC82177.1"/>
    <property type="molecule type" value="Genomic_DNA"/>
</dbReference>
<feature type="chain" id="PRO_5011646731" evidence="4">
    <location>
        <begin position="28"/>
        <end position="598"/>
    </location>
</feature>
<evidence type="ECO:0000313" key="6">
    <source>
        <dbReference type="Proteomes" id="UP000199046"/>
    </source>
</evidence>
<protein>
    <submittedName>
        <fullName evidence="5">Tetratricopeptide repeat-containing protein</fullName>
    </submittedName>
</protein>
<keyword evidence="4" id="KW-0732">Signal</keyword>
<dbReference type="RefSeq" id="WP_175489716.1">
    <property type="nucleotide sequence ID" value="NZ_FOLY01000006.1"/>
</dbReference>
<dbReference type="STRING" id="402385.SAMN05421848_2878"/>
<dbReference type="PANTHER" id="PTHR44186">
    <property type="match status" value="1"/>
</dbReference>
<evidence type="ECO:0000256" key="3">
    <source>
        <dbReference type="PROSITE-ProRule" id="PRU00339"/>
    </source>
</evidence>
<keyword evidence="2 3" id="KW-0802">TPR repeat</keyword>
<name>A0A1I1M9I8_9GAMM</name>
<dbReference type="InterPro" id="IPR019734">
    <property type="entry name" value="TPR_rpt"/>
</dbReference>
<feature type="signal peptide" evidence="4">
    <location>
        <begin position="1"/>
        <end position="27"/>
    </location>
</feature>
<gene>
    <name evidence="5" type="ORF">SAMN05421848_2878</name>
</gene>
<evidence type="ECO:0000256" key="2">
    <source>
        <dbReference type="ARBA" id="ARBA00022803"/>
    </source>
</evidence>
<dbReference type="Pfam" id="PF13432">
    <property type="entry name" value="TPR_16"/>
    <property type="match status" value="1"/>
</dbReference>
<keyword evidence="1" id="KW-0677">Repeat</keyword>
<sequence>MRQRTLWLSMSALLLPLAFWPVSPAMADDQAIPSDAAPRTKNSATAPGLDGATFGALLGADIAAQRGDTGLAARTYLAQSERHDDITLARRATQMARLSRDPRLIVAAANRWAALDNESAAPRRILAAAAAEQGEWTTAMALLLEVDASGQDAELEAFLEDAITSGASAEELLAPLENYIKRHPDHPHALITRALLLSLQGNNDEAGHDLERAEALDDNLPALWLARSQIALDQDHPIKALEYARRGHGLALQDNRFILAMAQANLAMDDVDAAEKQFNTLMQSMPDNLQLRLALARLYLRNDHPDAARRLLMPALKDDIPSPSGELYMLAGAASEKLDDIDQALKLYARVPEGDHFMAARVRGVQLLAEYQRVDDALEWLHAQQDDYPDQSAALTEISLSLLDQNDQRARADQLLESAIQAHAPDNDDLLYIRAIRALEHQDLKAMERDMHTLLERNPDNVDALNALGYTLTEQTDRHEEALGLLKRAYRLAPDSAPVIDSLGWVHFHLGQLDQAIALLKQAYALMPDEEVAAHLAEALWASGDTEQARRIIAGATTRFQNHPTIDDLLSRYPLLAPLSPLPETTTSTTIPSPEKDS</sequence>
<dbReference type="SUPFAM" id="SSF48452">
    <property type="entry name" value="TPR-like"/>
    <property type="match status" value="3"/>
</dbReference>
<dbReference type="Gene3D" id="1.25.40.10">
    <property type="entry name" value="Tetratricopeptide repeat domain"/>
    <property type="match status" value="2"/>
</dbReference>
<keyword evidence="6" id="KW-1185">Reference proteome</keyword>
<evidence type="ECO:0000256" key="4">
    <source>
        <dbReference type="SAM" id="SignalP"/>
    </source>
</evidence>
<dbReference type="SMART" id="SM00028">
    <property type="entry name" value="TPR"/>
    <property type="match status" value="4"/>
</dbReference>
<dbReference type="PANTHER" id="PTHR44186:SF1">
    <property type="entry name" value="BARDET-BIEDL SYNDROME 4 PROTEIN"/>
    <property type="match status" value="1"/>
</dbReference>
<dbReference type="Pfam" id="PF14559">
    <property type="entry name" value="TPR_19"/>
    <property type="match status" value="2"/>
</dbReference>
<dbReference type="PROSITE" id="PS50005">
    <property type="entry name" value="TPR"/>
    <property type="match status" value="1"/>
</dbReference>
<dbReference type="Proteomes" id="UP000199046">
    <property type="component" value="Unassembled WGS sequence"/>
</dbReference>
<accession>A0A1I1M9I8</accession>
<dbReference type="InterPro" id="IPR011990">
    <property type="entry name" value="TPR-like_helical_dom_sf"/>
</dbReference>
<evidence type="ECO:0000256" key="1">
    <source>
        <dbReference type="ARBA" id="ARBA00022737"/>
    </source>
</evidence>
<dbReference type="AlphaFoldDB" id="A0A1I1M9I8"/>
<organism evidence="5 6">
    <name type="scientific">Kushneria avicenniae</name>
    <dbReference type="NCBI Taxonomy" id="402385"/>
    <lineage>
        <taxon>Bacteria</taxon>
        <taxon>Pseudomonadati</taxon>
        <taxon>Pseudomonadota</taxon>
        <taxon>Gammaproteobacteria</taxon>
        <taxon>Oceanospirillales</taxon>
        <taxon>Halomonadaceae</taxon>
        <taxon>Kushneria</taxon>
    </lineage>
</organism>
<reference evidence="6" key="1">
    <citation type="submission" date="2016-10" db="EMBL/GenBank/DDBJ databases">
        <authorList>
            <person name="Varghese N."/>
            <person name="Submissions S."/>
        </authorList>
    </citation>
    <scope>NUCLEOTIDE SEQUENCE [LARGE SCALE GENOMIC DNA]</scope>
    <source>
        <strain evidence="6">DSM 23439</strain>
    </source>
</reference>